<evidence type="ECO:0000256" key="4">
    <source>
        <dbReference type="ARBA" id="ARBA00022496"/>
    </source>
</evidence>
<evidence type="ECO:0000256" key="8">
    <source>
        <dbReference type="ARBA" id="ARBA00023077"/>
    </source>
</evidence>
<reference evidence="15 16" key="1">
    <citation type="submission" date="2019-01" db="EMBL/GenBank/DDBJ databases">
        <authorList>
            <person name="Chen W.-M."/>
        </authorList>
    </citation>
    <scope>NUCLEOTIDE SEQUENCE [LARGE SCALE GENOMIC DNA]</scope>
    <source>
        <strain evidence="15 16">CCP-7</strain>
    </source>
</reference>
<dbReference type="PROSITE" id="PS52016">
    <property type="entry name" value="TONB_DEPENDENT_REC_3"/>
    <property type="match status" value="1"/>
</dbReference>
<dbReference type="InterPro" id="IPR012910">
    <property type="entry name" value="Plug_dom"/>
</dbReference>
<keyword evidence="5 11" id="KW-0812">Transmembrane</keyword>
<evidence type="ECO:0000259" key="14">
    <source>
        <dbReference type="Pfam" id="PF07715"/>
    </source>
</evidence>
<evidence type="ECO:0000256" key="3">
    <source>
        <dbReference type="ARBA" id="ARBA00022452"/>
    </source>
</evidence>
<evidence type="ECO:0000256" key="5">
    <source>
        <dbReference type="ARBA" id="ARBA00022692"/>
    </source>
</evidence>
<evidence type="ECO:0000256" key="6">
    <source>
        <dbReference type="ARBA" id="ARBA00023004"/>
    </source>
</evidence>
<dbReference type="PANTHER" id="PTHR32552">
    <property type="entry name" value="FERRICHROME IRON RECEPTOR-RELATED"/>
    <property type="match status" value="1"/>
</dbReference>
<organism evidence="15 16">
    <name type="scientific">Sphingomonas crocodyli</name>
    <dbReference type="NCBI Taxonomy" id="1979270"/>
    <lineage>
        <taxon>Bacteria</taxon>
        <taxon>Pseudomonadati</taxon>
        <taxon>Pseudomonadota</taxon>
        <taxon>Alphaproteobacteria</taxon>
        <taxon>Sphingomonadales</taxon>
        <taxon>Sphingomonadaceae</taxon>
        <taxon>Sphingomonas</taxon>
    </lineage>
</organism>
<name>A0A437M7B0_9SPHN</name>
<comment type="caution">
    <text evidence="15">The sequence shown here is derived from an EMBL/GenBank/DDBJ whole genome shotgun (WGS) entry which is preliminary data.</text>
</comment>
<dbReference type="Pfam" id="PF00593">
    <property type="entry name" value="TonB_dep_Rec_b-barrel"/>
    <property type="match status" value="1"/>
</dbReference>
<dbReference type="InterPro" id="IPR036942">
    <property type="entry name" value="Beta-barrel_TonB_sf"/>
</dbReference>
<dbReference type="GO" id="GO:0009279">
    <property type="term" value="C:cell outer membrane"/>
    <property type="evidence" value="ECO:0007669"/>
    <property type="project" value="UniProtKB-SubCell"/>
</dbReference>
<proteinExistence type="inferred from homology"/>
<dbReference type="Pfam" id="PF07715">
    <property type="entry name" value="Plug"/>
    <property type="match status" value="1"/>
</dbReference>
<dbReference type="Gene3D" id="3.55.50.30">
    <property type="match status" value="1"/>
</dbReference>
<evidence type="ECO:0000256" key="9">
    <source>
        <dbReference type="ARBA" id="ARBA00023136"/>
    </source>
</evidence>
<evidence type="ECO:0000259" key="13">
    <source>
        <dbReference type="Pfam" id="PF00593"/>
    </source>
</evidence>
<evidence type="ECO:0000313" key="15">
    <source>
        <dbReference type="EMBL" id="RVT93562.1"/>
    </source>
</evidence>
<protein>
    <submittedName>
        <fullName evidence="15">TonB-dependent receptor</fullName>
    </submittedName>
</protein>
<evidence type="ECO:0000313" key="16">
    <source>
        <dbReference type="Proteomes" id="UP000282971"/>
    </source>
</evidence>
<dbReference type="PANTHER" id="PTHR32552:SF81">
    <property type="entry name" value="TONB-DEPENDENT OUTER MEMBRANE RECEPTOR"/>
    <property type="match status" value="1"/>
</dbReference>
<sequence>MAGSRLLRILRPSRHWPWFDAGDFMISRTMLACGSAVVAVATASPAMAQRVQFDIPAQDISAAISTFGRQSGLQVIAPVDHKTSKRSHAVKGMLDARTALNILIEGTGLEIASDKGDVIILRRDAQVQGAADEQSTGSDIVVTAQKRPEVAQKVPITLTAFSSKDLANRNIEDVSDLASFTPGLVTSKFSYGQPIFAIRGADNTFSAAGAAKPIGVFIDDVYLPRFSASNISLADVQSVSVLKGPQGTLFGRNVTAGAILIQTREPSLADIQANARAGIGNYGLYEFSGYMSAPLSDQAAGSVSIDRQKRNGFGKDILNGKKEDDADSWSGRAQLVFKPSDMFKLRLSGDYEHAENGGRALSALTGSDTNRRTSELGVQQTYRANIAGTSARIELGDGPVKVTSVTAYRYSKSFEIFSRTGLSFRSLASQFQEIGEEQERDSAFSQEARVSYDSQAVNLVTGLFYFDQHSRRGLRKYRLAARTGATSLDNFYDQDVKTTSIAPFADATWHVTDQLDLTGGVRYTYERKEAQERLTNRTAPASSFLGNDDHSWRQVTYRTVATYRPTDDITLYGSHATGFTAGGYNTEADVIAAFRNTFKPETSSSYEIGLKSRFADGRGRLNIAGFTTRYKDKQEFVFNNLTFVGNITNATRAKAKGIEAELGFSPIQPLTINATLAYMDAKYGTYVIPGGAVQTGNKLGKSPPWSYSIAADLDQPISATLRMLASISFAHKDRYFPSASNTLPIPNTNLLDGQVGLASTDEHWRLMVWGRNLTNRKYPLILSNFVVNAEWLAPPRTYGLRVSYKY</sequence>
<dbReference type="InterPro" id="IPR000531">
    <property type="entry name" value="Beta-barrel_TonB"/>
</dbReference>
<feature type="domain" description="TonB-dependent receptor-like beta-barrel" evidence="13">
    <location>
        <begin position="365"/>
        <end position="773"/>
    </location>
</feature>
<keyword evidence="6" id="KW-0408">Iron</keyword>
<keyword evidence="9 11" id="KW-0472">Membrane</keyword>
<evidence type="ECO:0000256" key="12">
    <source>
        <dbReference type="RuleBase" id="RU003357"/>
    </source>
</evidence>
<keyword evidence="3 11" id="KW-1134">Transmembrane beta strand</keyword>
<dbReference type="InterPro" id="IPR039426">
    <property type="entry name" value="TonB-dep_rcpt-like"/>
</dbReference>
<keyword evidence="10 11" id="KW-0998">Cell outer membrane</keyword>
<keyword evidence="2 11" id="KW-0813">Transport</keyword>
<keyword evidence="8 12" id="KW-0798">TonB box</keyword>
<evidence type="ECO:0000256" key="7">
    <source>
        <dbReference type="ARBA" id="ARBA00023065"/>
    </source>
</evidence>
<keyword evidence="7" id="KW-0406">Ion transport</keyword>
<gene>
    <name evidence="15" type="ORF">EOD43_06755</name>
</gene>
<keyword evidence="16" id="KW-1185">Reference proteome</keyword>
<keyword evidence="15" id="KW-0675">Receptor</keyword>
<evidence type="ECO:0000256" key="1">
    <source>
        <dbReference type="ARBA" id="ARBA00004571"/>
    </source>
</evidence>
<dbReference type="Proteomes" id="UP000282971">
    <property type="component" value="Unassembled WGS sequence"/>
</dbReference>
<comment type="similarity">
    <text evidence="11 12">Belongs to the TonB-dependent receptor family.</text>
</comment>
<evidence type="ECO:0000256" key="2">
    <source>
        <dbReference type="ARBA" id="ARBA00022448"/>
    </source>
</evidence>
<dbReference type="CDD" id="cd01347">
    <property type="entry name" value="ligand_gated_channel"/>
    <property type="match status" value="1"/>
</dbReference>
<evidence type="ECO:0000256" key="11">
    <source>
        <dbReference type="PROSITE-ProRule" id="PRU01360"/>
    </source>
</evidence>
<dbReference type="GO" id="GO:0006826">
    <property type="term" value="P:iron ion transport"/>
    <property type="evidence" value="ECO:0007669"/>
    <property type="project" value="UniProtKB-KW"/>
</dbReference>
<dbReference type="SUPFAM" id="SSF56935">
    <property type="entry name" value="Porins"/>
    <property type="match status" value="1"/>
</dbReference>
<dbReference type="OrthoDB" id="7455607at2"/>
<dbReference type="AlphaFoldDB" id="A0A437M7B0"/>
<keyword evidence="4" id="KW-0410">Iron transport</keyword>
<evidence type="ECO:0000256" key="10">
    <source>
        <dbReference type="ARBA" id="ARBA00023237"/>
    </source>
</evidence>
<dbReference type="Gene3D" id="2.40.170.20">
    <property type="entry name" value="TonB-dependent receptor, beta-barrel domain"/>
    <property type="match status" value="1"/>
</dbReference>
<dbReference type="EMBL" id="SACN01000001">
    <property type="protein sequence ID" value="RVT93562.1"/>
    <property type="molecule type" value="Genomic_DNA"/>
</dbReference>
<comment type="subcellular location">
    <subcellularLocation>
        <location evidence="1 11">Cell outer membrane</location>
        <topology evidence="1 11">Multi-pass membrane protein</topology>
    </subcellularLocation>
</comment>
<feature type="domain" description="TonB-dependent receptor plug" evidence="14">
    <location>
        <begin position="152"/>
        <end position="258"/>
    </location>
</feature>
<accession>A0A437M7B0</accession>